<dbReference type="GO" id="GO:0022857">
    <property type="term" value="F:transmembrane transporter activity"/>
    <property type="evidence" value="ECO:0007669"/>
    <property type="project" value="InterPro"/>
</dbReference>
<comment type="subcellular location">
    <subcellularLocation>
        <location evidence="1">Membrane</location>
        <topology evidence="1">Multi-pass membrane protein</topology>
    </subcellularLocation>
</comment>
<feature type="domain" description="Major facilitator superfamily (MFS) profile" evidence="9">
    <location>
        <begin position="31"/>
        <end position="484"/>
    </location>
</feature>
<evidence type="ECO:0000313" key="11">
    <source>
        <dbReference type="Proteomes" id="UP000251960"/>
    </source>
</evidence>
<dbReference type="EMBL" id="NCVQ01000002">
    <property type="protein sequence ID" value="PWZ44512.1"/>
    <property type="molecule type" value="Genomic_DNA"/>
</dbReference>
<evidence type="ECO:0000313" key="10">
    <source>
        <dbReference type="EMBL" id="PWZ44512.1"/>
    </source>
</evidence>
<evidence type="ECO:0000256" key="6">
    <source>
        <dbReference type="ARBA" id="ARBA00022989"/>
    </source>
</evidence>
<evidence type="ECO:0000256" key="5">
    <source>
        <dbReference type="ARBA" id="ARBA00022692"/>
    </source>
</evidence>
<comment type="caution">
    <text evidence="10">The sequence shown here is derived from an EMBL/GenBank/DDBJ whole genome shotgun (WGS) entry which is preliminary data.</text>
</comment>
<evidence type="ECO:0000256" key="8">
    <source>
        <dbReference type="SAM" id="Phobius"/>
    </source>
</evidence>
<dbReference type="GO" id="GO:0055062">
    <property type="term" value="P:phosphate ion homeostasis"/>
    <property type="evidence" value="ECO:0007669"/>
    <property type="project" value="UniProtKB-ARBA"/>
</dbReference>
<dbReference type="Proteomes" id="UP000251960">
    <property type="component" value="Chromosome 10"/>
</dbReference>
<gene>
    <name evidence="10" type="primary">At3g47420_1</name>
    <name evidence="10" type="ORF">Zm00014a_004588</name>
</gene>
<evidence type="ECO:0000256" key="1">
    <source>
        <dbReference type="ARBA" id="ARBA00004141"/>
    </source>
</evidence>
<reference evidence="10 11" key="1">
    <citation type="journal article" date="2018" name="Nat. Genet.">
        <title>Extensive intraspecific gene order and gene structural variations between Mo17 and other maize genomes.</title>
        <authorList>
            <person name="Sun S."/>
            <person name="Zhou Y."/>
            <person name="Chen J."/>
            <person name="Shi J."/>
            <person name="Zhao H."/>
            <person name="Zhao H."/>
            <person name="Song W."/>
            <person name="Zhang M."/>
            <person name="Cui Y."/>
            <person name="Dong X."/>
            <person name="Liu H."/>
            <person name="Ma X."/>
            <person name="Jiao Y."/>
            <person name="Wang B."/>
            <person name="Wei X."/>
            <person name="Stein J.C."/>
            <person name="Glaubitz J.C."/>
            <person name="Lu F."/>
            <person name="Yu G."/>
            <person name="Liang C."/>
            <person name="Fengler K."/>
            <person name="Li B."/>
            <person name="Rafalski A."/>
            <person name="Schnable P.S."/>
            <person name="Ware D.H."/>
            <person name="Buckler E.S."/>
            <person name="Lai J."/>
        </authorList>
    </citation>
    <scope>NUCLEOTIDE SEQUENCE [LARGE SCALE GENOMIC DNA]</scope>
    <source>
        <strain evidence="11">cv. Missouri 17</strain>
        <tissue evidence="10">Seedling</tissue>
    </source>
</reference>
<keyword evidence="5 8" id="KW-0812">Transmembrane</keyword>
<dbReference type="OMA" id="QPVGNIF"/>
<feature type="transmembrane region" description="Helical" evidence="8">
    <location>
        <begin position="291"/>
        <end position="312"/>
    </location>
</feature>
<sequence>MAQSQQMASKKPPGLRLFGGAGSLRTYQTLVLVLTFFAYACFHMTRKITSIVKSALDPQTKMGFSHWGRLHLHTSEAPALNTGWLPFNTADGSALLGEIDVAFLAAYSIGMFFAGHIGDRIDLRIFLTIGMVGTAVFTALFGAGYWLNVHSFYYFLVVQMVSGLFQSVGWPSVVAVVGNWFGKSKRGLIMGVWNAHTSIGNIAGSLLAAFLLEFGWGWSFAVPSLVMALVGLVVYVSLPVSPEVMEIDIAGSGELNCEKDTGTVKEPLLEPGQQVKHKAVGFLEAWRIPGVAPFALCLFFSKLVAYTFLYWLPFYISHTRIGGVYLSDAMAGSLSTIFDVGGVLGGVLAGHISDRLNARAITAASFMYCAIPALFLYRAYGSTSMAWNVCLMFVTGMFVNGPYALITTAVSADLGTHSSLNGNSRALATVTAIIDGTGSIGAAIGPLLTGYISSKSWSAVFTMLMAAALLAGLLLTKLVCAELQGKTPTSASKDVADAQGTYYSDEV</sequence>
<dbReference type="Gene3D" id="1.20.1250.20">
    <property type="entry name" value="MFS general substrate transporter like domains"/>
    <property type="match status" value="2"/>
</dbReference>
<dbReference type="GO" id="GO:0016020">
    <property type="term" value="C:membrane"/>
    <property type="evidence" value="ECO:0007669"/>
    <property type="project" value="UniProtKB-SubCell"/>
</dbReference>
<feature type="transmembrane region" description="Helical" evidence="8">
    <location>
        <begin position="324"/>
        <end position="348"/>
    </location>
</feature>
<dbReference type="Pfam" id="PF07690">
    <property type="entry name" value="MFS_1"/>
    <property type="match status" value="1"/>
</dbReference>
<dbReference type="OrthoDB" id="3639251at2759"/>
<feature type="transmembrane region" description="Helical" evidence="8">
    <location>
        <begin position="125"/>
        <end position="147"/>
    </location>
</feature>
<protein>
    <submittedName>
        <fullName evidence="10">Putative glycerol-3-phosphate transporter 1</fullName>
    </submittedName>
</protein>
<dbReference type="FunFam" id="1.20.1250.20:FF:000050">
    <property type="entry name" value="glucose-6-phosphate exchanger SLC37A2 isoform X1"/>
    <property type="match status" value="1"/>
</dbReference>
<dbReference type="InterPro" id="IPR036259">
    <property type="entry name" value="MFS_trans_sf"/>
</dbReference>
<keyword evidence="6 8" id="KW-1133">Transmembrane helix</keyword>
<proteinExistence type="inferred from homology"/>
<dbReference type="AlphaFoldDB" id="A0A3L6G7K3"/>
<organism evidence="10 11">
    <name type="scientific">Zea mays</name>
    <name type="common">Maize</name>
    <dbReference type="NCBI Taxonomy" id="4577"/>
    <lineage>
        <taxon>Eukaryota</taxon>
        <taxon>Viridiplantae</taxon>
        <taxon>Streptophyta</taxon>
        <taxon>Embryophyta</taxon>
        <taxon>Tracheophyta</taxon>
        <taxon>Spermatophyta</taxon>
        <taxon>Magnoliopsida</taxon>
        <taxon>Liliopsida</taxon>
        <taxon>Poales</taxon>
        <taxon>Poaceae</taxon>
        <taxon>PACMAD clade</taxon>
        <taxon>Panicoideae</taxon>
        <taxon>Andropogonodae</taxon>
        <taxon>Andropogoneae</taxon>
        <taxon>Tripsacinae</taxon>
        <taxon>Zea</taxon>
    </lineage>
</organism>
<feature type="transmembrane region" description="Helical" evidence="8">
    <location>
        <begin position="193"/>
        <end position="212"/>
    </location>
</feature>
<dbReference type="InterPro" id="IPR020846">
    <property type="entry name" value="MFS_dom"/>
</dbReference>
<dbReference type="PANTHER" id="PTHR43184:SF4">
    <property type="entry name" value="OS08G0156600 PROTEIN"/>
    <property type="match status" value="1"/>
</dbReference>
<feature type="transmembrane region" description="Helical" evidence="8">
    <location>
        <begin position="360"/>
        <end position="380"/>
    </location>
</feature>
<dbReference type="PIRSF" id="PIRSF002808">
    <property type="entry name" value="Hexose_phosphate_transp"/>
    <property type="match status" value="1"/>
</dbReference>
<feature type="transmembrane region" description="Helical" evidence="8">
    <location>
        <begin position="386"/>
        <end position="406"/>
    </location>
</feature>
<dbReference type="ExpressionAtlas" id="A0A3L6G7K3">
    <property type="expression patterns" value="baseline and differential"/>
</dbReference>
<dbReference type="PROSITE" id="PS50850">
    <property type="entry name" value="MFS"/>
    <property type="match status" value="1"/>
</dbReference>
<comment type="similarity">
    <text evidence="2">Belongs to the major facilitator superfamily. Organophosphate:Pi antiporter (OPA) (TC 2.A.1.4) family.</text>
</comment>
<evidence type="ECO:0000256" key="7">
    <source>
        <dbReference type="ARBA" id="ARBA00023136"/>
    </source>
</evidence>
<dbReference type="SUPFAM" id="SSF103473">
    <property type="entry name" value="MFS general substrate transporter"/>
    <property type="match status" value="1"/>
</dbReference>
<evidence type="ECO:0000256" key="3">
    <source>
        <dbReference type="ARBA" id="ARBA00022448"/>
    </source>
</evidence>
<dbReference type="InterPro" id="IPR000849">
    <property type="entry name" value="Sugar_P_transporter"/>
</dbReference>
<feature type="transmembrane region" description="Helical" evidence="8">
    <location>
        <begin position="427"/>
        <end position="451"/>
    </location>
</feature>
<dbReference type="PANTHER" id="PTHR43184">
    <property type="entry name" value="MAJOR FACILITATOR SUPERFAMILY TRANSPORTER 16, ISOFORM B"/>
    <property type="match status" value="1"/>
</dbReference>
<feature type="transmembrane region" description="Helical" evidence="8">
    <location>
        <begin position="218"/>
        <end position="238"/>
    </location>
</feature>
<evidence type="ECO:0000256" key="4">
    <source>
        <dbReference type="ARBA" id="ARBA00022597"/>
    </source>
</evidence>
<dbReference type="InterPro" id="IPR011701">
    <property type="entry name" value="MFS"/>
</dbReference>
<feature type="transmembrane region" description="Helical" evidence="8">
    <location>
        <begin position="153"/>
        <end position="181"/>
    </location>
</feature>
<feature type="transmembrane region" description="Helical" evidence="8">
    <location>
        <begin position="457"/>
        <end position="476"/>
    </location>
</feature>
<accession>A0A3L6G7K3</accession>
<evidence type="ECO:0000256" key="2">
    <source>
        <dbReference type="ARBA" id="ARBA00009598"/>
    </source>
</evidence>
<dbReference type="FunFam" id="1.20.1250.20:FF:000028">
    <property type="entry name" value="Sugar phosphate exchanger 3 isoform 1"/>
    <property type="match status" value="1"/>
</dbReference>
<dbReference type="SMR" id="A0A3L6G7K3"/>
<keyword evidence="7 8" id="KW-0472">Membrane</keyword>
<keyword evidence="3" id="KW-0813">Transport</keyword>
<keyword evidence="4" id="KW-0762">Sugar transport</keyword>
<feature type="transmembrane region" description="Helical" evidence="8">
    <location>
        <begin position="26"/>
        <end position="45"/>
    </location>
</feature>
<name>A0A3L6G7K3_MAIZE</name>
<feature type="transmembrane region" description="Helical" evidence="8">
    <location>
        <begin position="94"/>
        <end position="113"/>
    </location>
</feature>
<evidence type="ECO:0000259" key="9">
    <source>
        <dbReference type="PROSITE" id="PS50850"/>
    </source>
</evidence>